<evidence type="ECO:0000313" key="2">
    <source>
        <dbReference type="Proteomes" id="UP001265259"/>
    </source>
</evidence>
<gene>
    <name evidence="1" type="ORF">RM543_17605</name>
</gene>
<evidence type="ECO:0008006" key="3">
    <source>
        <dbReference type="Google" id="ProtNLM"/>
    </source>
</evidence>
<accession>A0ABU3DLB4</accession>
<reference evidence="1 2" key="1">
    <citation type="submission" date="2023-09" db="EMBL/GenBank/DDBJ databases">
        <authorList>
            <person name="Rey-Velasco X."/>
        </authorList>
    </citation>
    <scope>NUCLEOTIDE SEQUENCE [LARGE SCALE GENOMIC DNA]</scope>
    <source>
        <strain evidence="1 2">F158</strain>
    </source>
</reference>
<dbReference type="RefSeq" id="WP_311694071.1">
    <property type="nucleotide sequence ID" value="NZ_JAVRHL010000005.1"/>
</dbReference>
<organism evidence="1 2">
    <name type="scientific">Tropicimonas omnivorans</name>
    <dbReference type="NCBI Taxonomy" id="3075590"/>
    <lineage>
        <taxon>Bacteria</taxon>
        <taxon>Pseudomonadati</taxon>
        <taxon>Pseudomonadota</taxon>
        <taxon>Alphaproteobacteria</taxon>
        <taxon>Rhodobacterales</taxon>
        <taxon>Roseobacteraceae</taxon>
        <taxon>Tropicimonas</taxon>
    </lineage>
</organism>
<dbReference type="EMBL" id="JAVRHL010000005">
    <property type="protein sequence ID" value="MDT0684500.1"/>
    <property type="molecule type" value="Genomic_DNA"/>
</dbReference>
<keyword evidence="2" id="KW-1185">Reference proteome</keyword>
<sequence>MLRIVLSLGVVIFLTGCLNERPDLEPSVSERPNLYYVASPGSDDLTKYPEFADIIARHFLYRKIQTSAGYDELLAQSKYDRLKRMPNFRRSTDYWEYLRIRDAPNSLSADDVNLIRGWGLKQVPIIVVAYPDGERRFFDKQMSGEMFSELIKNGDFRSGGRGEEALEAFWNIQRAEDRPELVHWLESAVLR</sequence>
<comment type="caution">
    <text evidence="1">The sequence shown here is derived from an EMBL/GenBank/DDBJ whole genome shotgun (WGS) entry which is preliminary data.</text>
</comment>
<evidence type="ECO:0000313" key="1">
    <source>
        <dbReference type="EMBL" id="MDT0684500.1"/>
    </source>
</evidence>
<proteinExistence type="predicted"/>
<name>A0ABU3DLB4_9RHOB</name>
<protein>
    <recommendedName>
        <fullName evidence="3">Lipoprotein</fullName>
    </recommendedName>
</protein>
<dbReference type="PROSITE" id="PS51257">
    <property type="entry name" value="PROKAR_LIPOPROTEIN"/>
    <property type="match status" value="1"/>
</dbReference>
<dbReference type="Proteomes" id="UP001265259">
    <property type="component" value="Unassembled WGS sequence"/>
</dbReference>